<dbReference type="Gene3D" id="1.10.150.50">
    <property type="entry name" value="Transcription Factor, Ets-1"/>
    <property type="match status" value="1"/>
</dbReference>
<name>A0A9Q1BNJ3_HOLLE</name>
<dbReference type="Proteomes" id="UP001152320">
    <property type="component" value="Chromosome 14"/>
</dbReference>
<evidence type="ECO:0000259" key="1">
    <source>
        <dbReference type="Pfam" id="PF00536"/>
    </source>
</evidence>
<evidence type="ECO:0000313" key="2">
    <source>
        <dbReference type="EMBL" id="KAJ8029947.1"/>
    </source>
</evidence>
<dbReference type="EMBL" id="JAIZAY010000014">
    <property type="protein sequence ID" value="KAJ8029947.1"/>
    <property type="molecule type" value="Genomic_DNA"/>
</dbReference>
<gene>
    <name evidence="2" type="ORF">HOLleu_29485</name>
</gene>
<feature type="domain" description="SAM" evidence="1">
    <location>
        <begin position="5"/>
        <end position="60"/>
    </location>
</feature>
<proteinExistence type="predicted"/>
<organism evidence="2 3">
    <name type="scientific">Holothuria leucospilota</name>
    <name type="common">Black long sea cucumber</name>
    <name type="synonym">Mertensiothuria leucospilota</name>
    <dbReference type="NCBI Taxonomy" id="206669"/>
    <lineage>
        <taxon>Eukaryota</taxon>
        <taxon>Metazoa</taxon>
        <taxon>Echinodermata</taxon>
        <taxon>Eleutherozoa</taxon>
        <taxon>Echinozoa</taxon>
        <taxon>Holothuroidea</taxon>
        <taxon>Aspidochirotacea</taxon>
        <taxon>Aspidochirotida</taxon>
        <taxon>Holothuriidae</taxon>
        <taxon>Holothuria</taxon>
    </lineage>
</organism>
<dbReference type="Pfam" id="PF00536">
    <property type="entry name" value="SAM_1"/>
    <property type="match status" value="1"/>
</dbReference>
<accession>A0A9Q1BNJ3</accession>
<protein>
    <recommendedName>
        <fullName evidence="1">SAM domain-containing protein</fullName>
    </recommendedName>
</protein>
<comment type="caution">
    <text evidence="2">The sequence shown here is derived from an EMBL/GenBank/DDBJ whole genome shotgun (WGS) entry which is preliminary data.</text>
</comment>
<keyword evidence="3" id="KW-1185">Reference proteome</keyword>
<dbReference type="SUPFAM" id="SSF47769">
    <property type="entry name" value="SAM/Pointed domain"/>
    <property type="match status" value="1"/>
</dbReference>
<dbReference type="OrthoDB" id="3598281at2759"/>
<reference evidence="2" key="1">
    <citation type="submission" date="2021-10" db="EMBL/GenBank/DDBJ databases">
        <title>Tropical sea cucumber genome reveals ecological adaptation and Cuvierian tubules defense mechanism.</title>
        <authorList>
            <person name="Chen T."/>
        </authorList>
    </citation>
    <scope>NUCLEOTIDE SEQUENCE</scope>
    <source>
        <strain evidence="2">Nanhai2018</strain>
        <tissue evidence="2">Muscle</tissue>
    </source>
</reference>
<dbReference type="InterPro" id="IPR001660">
    <property type="entry name" value="SAM"/>
</dbReference>
<dbReference type="InterPro" id="IPR013761">
    <property type="entry name" value="SAM/pointed_sf"/>
</dbReference>
<dbReference type="AlphaFoldDB" id="A0A9Q1BNJ3"/>
<sequence>MDPFVKDKLEEWGLMEWSNAFEENFIDEESFLLLDSESLKELIKRLGPRMKAAKKIKELKQIEAACVSQLFLLY</sequence>
<evidence type="ECO:0000313" key="3">
    <source>
        <dbReference type="Proteomes" id="UP001152320"/>
    </source>
</evidence>